<evidence type="ECO:0000313" key="2">
    <source>
        <dbReference type="Proteomes" id="UP001521150"/>
    </source>
</evidence>
<gene>
    <name evidence="1" type="ORF">LWC34_41060</name>
</gene>
<reference evidence="1 2" key="1">
    <citation type="submission" date="2021-12" db="EMBL/GenBank/DDBJ databases">
        <title>Genome sequence of Kibdelosporangium philippinense ATCC 49844.</title>
        <authorList>
            <person name="Fedorov E.A."/>
            <person name="Omeragic M."/>
            <person name="Shalygina K.F."/>
            <person name="Maclea K.S."/>
        </authorList>
    </citation>
    <scope>NUCLEOTIDE SEQUENCE [LARGE SCALE GENOMIC DNA]</scope>
    <source>
        <strain evidence="1 2">ATCC 49844</strain>
    </source>
</reference>
<keyword evidence="2" id="KW-1185">Reference proteome</keyword>
<proteinExistence type="predicted"/>
<evidence type="ECO:0000313" key="1">
    <source>
        <dbReference type="EMBL" id="MCE7009161.1"/>
    </source>
</evidence>
<organism evidence="1 2">
    <name type="scientific">Kibdelosporangium philippinense</name>
    <dbReference type="NCBI Taxonomy" id="211113"/>
    <lineage>
        <taxon>Bacteria</taxon>
        <taxon>Bacillati</taxon>
        <taxon>Actinomycetota</taxon>
        <taxon>Actinomycetes</taxon>
        <taxon>Pseudonocardiales</taxon>
        <taxon>Pseudonocardiaceae</taxon>
        <taxon>Kibdelosporangium</taxon>
    </lineage>
</organism>
<comment type="caution">
    <text evidence="1">The sequence shown here is derived from an EMBL/GenBank/DDBJ whole genome shotgun (WGS) entry which is preliminary data.</text>
</comment>
<protein>
    <submittedName>
        <fullName evidence="1">Uncharacterized protein</fullName>
    </submittedName>
</protein>
<dbReference type="Proteomes" id="UP001521150">
    <property type="component" value="Unassembled WGS sequence"/>
</dbReference>
<dbReference type="EMBL" id="JAJVCN010000003">
    <property type="protein sequence ID" value="MCE7009161.1"/>
    <property type="molecule type" value="Genomic_DNA"/>
</dbReference>
<name>A0ABS8ZRE0_9PSEU</name>
<dbReference type="RefSeq" id="WP_233730583.1">
    <property type="nucleotide sequence ID" value="NZ_JAJVCN010000003.1"/>
</dbReference>
<sequence length="53" mass="5476">MPDDPKYPDTCGYAVGVSSSYHVGVIGAGSIPQAELCATVLEVAKAVDRRLPA</sequence>
<accession>A0ABS8ZRE0</accession>